<sequence>MNNIYHKNNSGGGSPDLTGDNSFENLLEKASPFKLRRAVERLREGLFDPLGVKLLSSGDNALNNNIKSMTDAVEKGKPSHLCVCGAYGQGKSHTLTYIRHRALEENFVVSYINLDPREVPFHNQKMVYLSLMNGLSFPDEVTGEISVKDDGMAPVNIWRKKVQQWLSLDGNSKRDVEDIIPERIPHRFKAILAAIAKQTEAVPYSKRKLKKHARFKPREFPWILGNAFMGKDMPVVELRNAMRYRQVNFYQDESLVCKDDDLYLEAIQGYAELFQVMGYKGWVLLFDEAESIMLTRIMQRSKSYAFLHKIFCPKIPAPGFLPVFAFTHDFFTFLKDEDFERTRIVRKRKRGARVKEEVESLSVSGKENEKEPSEGSDEDPREVPWFERDYSAAWKDINIYRLRELTSREWHILIKKLILIHASAYKWQPDVDALDKMIFSRLLKQSGAESRMKLKLIVNLLDLKQQHMVLASGDALHFSKVSP</sequence>
<feature type="region of interest" description="Disordered" evidence="1">
    <location>
        <begin position="360"/>
        <end position="382"/>
    </location>
</feature>
<evidence type="ECO:0000313" key="2">
    <source>
        <dbReference type="EMBL" id="SLM28912.1"/>
    </source>
</evidence>
<evidence type="ECO:0000313" key="3">
    <source>
        <dbReference type="Proteomes" id="UP000191931"/>
    </source>
</evidence>
<dbReference type="Proteomes" id="UP000191931">
    <property type="component" value="Unassembled WGS sequence"/>
</dbReference>
<reference evidence="2 3" key="1">
    <citation type="submission" date="2017-03" db="EMBL/GenBank/DDBJ databases">
        <authorList>
            <person name="Afonso C.L."/>
            <person name="Miller P.J."/>
            <person name="Scott M.A."/>
            <person name="Spackman E."/>
            <person name="Goraichik I."/>
            <person name="Dimitrov K.M."/>
            <person name="Suarez D.L."/>
            <person name="Swayne D.E."/>
        </authorList>
    </citation>
    <scope>NUCLEOTIDE SEQUENCE [LARGE SCALE GENOMIC DNA]</scope>
    <source>
        <strain evidence="2">PRJEB14757</strain>
    </source>
</reference>
<organism evidence="2 3">
    <name type="scientific">Desulfamplus magnetovallimortis</name>
    <dbReference type="NCBI Taxonomy" id="1246637"/>
    <lineage>
        <taxon>Bacteria</taxon>
        <taxon>Pseudomonadati</taxon>
        <taxon>Thermodesulfobacteriota</taxon>
        <taxon>Desulfobacteria</taxon>
        <taxon>Desulfobacterales</taxon>
        <taxon>Desulfobacteraceae</taxon>
        <taxon>Desulfamplus</taxon>
    </lineage>
</organism>
<dbReference type="AlphaFoldDB" id="A0A1W1H8X6"/>
<evidence type="ECO:0000256" key="1">
    <source>
        <dbReference type="SAM" id="MobiDB-lite"/>
    </source>
</evidence>
<dbReference type="EMBL" id="FWEV01000072">
    <property type="protein sequence ID" value="SLM28912.1"/>
    <property type="molecule type" value="Genomic_DNA"/>
</dbReference>
<dbReference type="Pfam" id="PF10923">
    <property type="entry name" value="BrxC_BrxD"/>
    <property type="match status" value="2"/>
</dbReference>
<proteinExistence type="predicted"/>
<name>A0A1W1H8X6_9BACT</name>
<dbReference type="SUPFAM" id="SSF52540">
    <property type="entry name" value="P-loop containing nucleoside triphosphate hydrolases"/>
    <property type="match status" value="1"/>
</dbReference>
<keyword evidence="3" id="KW-1185">Reference proteome</keyword>
<feature type="region of interest" description="Disordered" evidence="1">
    <location>
        <begin position="1"/>
        <end position="20"/>
    </location>
</feature>
<gene>
    <name evidence="2" type="ORF">MTBBW1_1630022</name>
</gene>
<dbReference type="InterPro" id="IPR021228">
    <property type="entry name" value="BrxD"/>
</dbReference>
<dbReference type="InterPro" id="IPR027417">
    <property type="entry name" value="P-loop_NTPase"/>
</dbReference>
<dbReference type="OrthoDB" id="9772976at2"/>
<protein>
    <submittedName>
        <fullName evidence="2">Uncharacterized protein</fullName>
    </submittedName>
</protein>
<accession>A0A1W1H8X6</accession>
<dbReference type="STRING" id="1246637.MTBBW1_1630022"/>